<dbReference type="EMBL" id="DYDO01000003">
    <property type="protein sequence ID" value="DBA27915.1"/>
    <property type="molecule type" value="Genomic_DNA"/>
</dbReference>
<dbReference type="Proteomes" id="UP001181693">
    <property type="component" value="Unassembled WGS sequence"/>
</dbReference>
<feature type="domain" description="CARD" evidence="4">
    <location>
        <begin position="15"/>
        <end position="107"/>
    </location>
</feature>
<dbReference type="InterPro" id="IPR036034">
    <property type="entry name" value="PDZ_sf"/>
</dbReference>
<dbReference type="Gene3D" id="2.30.42.10">
    <property type="match status" value="1"/>
</dbReference>
<organism evidence="5 6">
    <name type="scientific">Pyxicephalus adspersus</name>
    <name type="common">African bullfrog</name>
    <dbReference type="NCBI Taxonomy" id="30357"/>
    <lineage>
        <taxon>Eukaryota</taxon>
        <taxon>Metazoa</taxon>
        <taxon>Chordata</taxon>
        <taxon>Craniata</taxon>
        <taxon>Vertebrata</taxon>
        <taxon>Euteleostomi</taxon>
        <taxon>Amphibia</taxon>
        <taxon>Batrachia</taxon>
        <taxon>Anura</taxon>
        <taxon>Neobatrachia</taxon>
        <taxon>Ranoidea</taxon>
        <taxon>Pyxicephalidae</taxon>
        <taxon>Pyxicephalinae</taxon>
        <taxon>Pyxicephalus</taxon>
    </lineage>
</organism>
<gene>
    <name evidence="5" type="ORF">GDO54_008356</name>
</gene>
<dbReference type="InterPro" id="IPR001315">
    <property type="entry name" value="CARD"/>
</dbReference>
<dbReference type="GO" id="GO:0042981">
    <property type="term" value="P:regulation of apoptotic process"/>
    <property type="evidence" value="ECO:0007669"/>
    <property type="project" value="InterPro"/>
</dbReference>
<proteinExistence type="predicted"/>
<dbReference type="CDD" id="cd06736">
    <property type="entry name" value="PDZ_CARD11_CARD14-like"/>
    <property type="match status" value="1"/>
</dbReference>
<dbReference type="SUPFAM" id="SSF47986">
    <property type="entry name" value="DEATH domain"/>
    <property type="match status" value="1"/>
</dbReference>
<evidence type="ECO:0000256" key="1">
    <source>
        <dbReference type="ARBA" id="ARBA00022553"/>
    </source>
</evidence>
<dbReference type="Gene3D" id="2.30.30.40">
    <property type="entry name" value="SH3 Domains"/>
    <property type="match status" value="1"/>
</dbReference>
<dbReference type="Gene3D" id="3.40.50.300">
    <property type="entry name" value="P-loop containing nucleotide triphosphate hydrolases"/>
    <property type="match status" value="1"/>
</dbReference>
<dbReference type="InterPro" id="IPR027417">
    <property type="entry name" value="P-loop_NTPase"/>
</dbReference>
<dbReference type="Gene3D" id="1.10.533.10">
    <property type="entry name" value="Death Domain, Fas"/>
    <property type="match status" value="1"/>
</dbReference>
<reference evidence="5" key="1">
    <citation type="thesis" date="2020" institute="ProQuest LLC" country="789 East Eisenhower Parkway, Ann Arbor, MI, USA">
        <title>Comparative Genomics and Chromosome Evolution.</title>
        <authorList>
            <person name="Mudd A.B."/>
        </authorList>
    </citation>
    <scope>NUCLEOTIDE SEQUENCE</scope>
    <source>
        <strain evidence="5">1538</strain>
        <tissue evidence="5">Blood</tissue>
    </source>
</reference>
<evidence type="ECO:0000313" key="6">
    <source>
        <dbReference type="Proteomes" id="UP001181693"/>
    </source>
</evidence>
<dbReference type="GO" id="GO:0005737">
    <property type="term" value="C:cytoplasm"/>
    <property type="evidence" value="ECO:0007669"/>
    <property type="project" value="TreeGrafter"/>
</dbReference>
<comment type="caution">
    <text evidence="5">The sequence shown here is derived from an EMBL/GenBank/DDBJ whole genome shotgun (WGS) entry which is preliminary data.</text>
</comment>
<feature type="coiled-coil region" evidence="3">
    <location>
        <begin position="336"/>
        <end position="412"/>
    </location>
</feature>
<dbReference type="PROSITE" id="PS50209">
    <property type="entry name" value="CARD"/>
    <property type="match status" value="1"/>
</dbReference>
<dbReference type="FunFam" id="1.10.533.10:FF:000003">
    <property type="entry name" value="Caspase recruitment domain family, member 11"/>
    <property type="match status" value="1"/>
</dbReference>
<evidence type="ECO:0000259" key="4">
    <source>
        <dbReference type="PROSITE" id="PS50209"/>
    </source>
</evidence>
<dbReference type="Pfam" id="PF00619">
    <property type="entry name" value="CARD"/>
    <property type="match status" value="1"/>
</dbReference>
<dbReference type="AlphaFoldDB" id="A0AAV3AYP0"/>
<dbReference type="InterPro" id="IPR011029">
    <property type="entry name" value="DEATH-like_dom_sf"/>
</dbReference>
<accession>A0AAV3AYP0</accession>
<keyword evidence="6" id="KW-1185">Reference proteome</keyword>
<evidence type="ECO:0000256" key="3">
    <source>
        <dbReference type="SAM" id="Coils"/>
    </source>
</evidence>
<dbReference type="PANTHER" id="PTHR14559">
    <property type="entry name" value="CASPASE RECRUITMENT DOMAIN FAMILY"/>
    <property type="match status" value="1"/>
</dbReference>
<keyword evidence="2 3" id="KW-0175">Coiled coil</keyword>
<dbReference type="SUPFAM" id="SSF50156">
    <property type="entry name" value="PDZ domain-like"/>
    <property type="match status" value="1"/>
</dbReference>
<dbReference type="SUPFAM" id="SSF52540">
    <property type="entry name" value="P-loop containing nucleoside triphosphate hydrolases"/>
    <property type="match status" value="1"/>
</dbReference>
<protein>
    <recommendedName>
        <fullName evidence="4">CARD domain-containing protein</fullName>
    </recommendedName>
</protein>
<name>A0AAV3AYP0_PYXAD</name>
<feature type="coiled-coil region" evidence="3">
    <location>
        <begin position="170"/>
        <end position="269"/>
    </location>
</feature>
<evidence type="ECO:0000313" key="5">
    <source>
        <dbReference type="EMBL" id="DBA27915.1"/>
    </source>
</evidence>
<dbReference type="FunFam" id="3.40.50.300:FF:000867">
    <property type="entry name" value="Caspase recruitment domain family member 10"/>
    <property type="match status" value="1"/>
</dbReference>
<keyword evidence="1" id="KW-0597">Phosphoprotein</keyword>
<evidence type="ECO:0000256" key="2">
    <source>
        <dbReference type="ARBA" id="ARBA00023054"/>
    </source>
</evidence>
<dbReference type="GO" id="GO:0050700">
    <property type="term" value="F:CARD domain binding"/>
    <property type="evidence" value="ECO:0007669"/>
    <property type="project" value="TreeGrafter"/>
</dbReference>
<dbReference type="PANTHER" id="PTHR14559:SF1">
    <property type="entry name" value="CASPASE RECRUITMENT DOMAIN-CONTAINING PROTEIN 14"/>
    <property type="match status" value="1"/>
</dbReference>
<sequence length="965" mass="111160">MAAQWKADPELMDMEEEDLWEMIEKHRCKIVQKLSPERLTPYLRQTKVLDAMDEEEILHCAKFSTRAMRLGHLLDILRTRGKNGALAFLDSLILAEPRLYTHITGKAPSKDPNSFSKFIDSSQLSMLLRDMLSNLQEELTQEKQLKRSLVHHLRKMREKQLQLEEEGDCVRNMEYENQRLHRELDAQTQMLTKLKDEQYELSMRYSHALQEKDGVQSRNNELQEQIYALKEEFHRVKMELQVAQSWNNKSQCEEELLALKKENRKLKEKLDMAGEPQQEKLDIIQCSDRDLSSHEELLAQLCDAKKKIAAGEALEMMWQKEKDTMLQESRHLQSNYDILKNKTEAFHNQVSDLQKERDQAYRARDMVQGEISHSLAEKDLLRKKVMDLTECNSELKQQIQSLEAQLQSQMMGKENTQSRHQRLVRMDALCPLEDGDKGSSCSMSESWQDLSCQTSSDLGESISCYSFHDEYLAGLSKSNCSNDLPDILQDERAETDSEYEADYKKGKKYIMKCMISPKNFSNISPVRRRHARRITSRVTMIAFQGDDLLKQISIMGGNKTGIFIHQVTPGSAADEMSLMPGYQIMGVDFDVINPAYKVDLGGMTFEDAYCTLNRVNGFCCLSVQSNMEEYRKLLNDIQSGLVTSGDSFYVRVNQTISSRIKGGLKVSCGDILHITDTMYKHRCQWFAHRVNAYTLKDGDSGIIPNYRQAQQQLITSLQSITWENTIPRMPRKDIRIVSTDRCSSHLLWKSQDCGICCCEDPTTSYPTSRGCLTLMPYTLATHYKITVLRPVLLVPSLLRRILSEKLCANKDFMKCDTECLTEAEYATRNQRGDIIGEKEGEGIRCWYTRQNVESVAQQNAHCLLELGLSCLSALIRVGIYPIILHIPLTEKSTKKLKKTRQWWGKCEDLLLECAQREEAELDSLPCLYRTVDPDSWNDPDSLLCRVKSAITDEQKRVVWLENQPC</sequence>